<dbReference type="eggNOG" id="ENOG502TDFZ">
    <property type="taxonomic scope" value="Eukaryota"/>
</dbReference>
<protein>
    <submittedName>
        <fullName evidence="2">GH24337</fullName>
    </submittedName>
</protein>
<evidence type="ECO:0000313" key="2">
    <source>
        <dbReference type="EMBL" id="EDV91907.1"/>
    </source>
</evidence>
<dbReference type="AlphaFoldDB" id="B4JMG4"/>
<dbReference type="Proteomes" id="UP000001070">
    <property type="component" value="Unassembled WGS sequence"/>
</dbReference>
<keyword evidence="3" id="KW-1185">Reference proteome</keyword>
<name>B4JMG4_DROGR</name>
<proteinExistence type="predicted"/>
<evidence type="ECO:0000313" key="3">
    <source>
        <dbReference type="Proteomes" id="UP000001070"/>
    </source>
</evidence>
<dbReference type="InParanoid" id="B4JMG4"/>
<organism evidence="3">
    <name type="scientific">Drosophila grimshawi</name>
    <name type="common">Hawaiian fruit fly</name>
    <name type="synonym">Idiomyia grimshawi</name>
    <dbReference type="NCBI Taxonomy" id="7222"/>
    <lineage>
        <taxon>Eukaryota</taxon>
        <taxon>Metazoa</taxon>
        <taxon>Ecdysozoa</taxon>
        <taxon>Arthropoda</taxon>
        <taxon>Hexapoda</taxon>
        <taxon>Insecta</taxon>
        <taxon>Pterygota</taxon>
        <taxon>Neoptera</taxon>
        <taxon>Endopterygota</taxon>
        <taxon>Diptera</taxon>
        <taxon>Brachycera</taxon>
        <taxon>Muscomorpha</taxon>
        <taxon>Ephydroidea</taxon>
        <taxon>Drosophilidae</taxon>
        <taxon>Drosophila</taxon>
        <taxon>Hawaiian Drosophila</taxon>
    </lineage>
</organism>
<dbReference type="EMBL" id="CH916371">
    <property type="protein sequence ID" value="EDV91907.1"/>
    <property type="molecule type" value="Genomic_DNA"/>
</dbReference>
<dbReference type="OMA" id="KCHIVLG"/>
<feature type="chain" id="PRO_5002812680" evidence="1">
    <location>
        <begin position="23"/>
        <end position="90"/>
    </location>
</feature>
<reference evidence="2 3" key="1">
    <citation type="journal article" date="2007" name="Nature">
        <title>Evolution of genes and genomes on the Drosophila phylogeny.</title>
        <authorList>
            <consortium name="Drosophila 12 Genomes Consortium"/>
            <person name="Clark A.G."/>
            <person name="Eisen M.B."/>
            <person name="Smith D.R."/>
            <person name="Bergman C.M."/>
            <person name="Oliver B."/>
            <person name="Markow T.A."/>
            <person name="Kaufman T.C."/>
            <person name="Kellis M."/>
            <person name="Gelbart W."/>
            <person name="Iyer V.N."/>
            <person name="Pollard D.A."/>
            <person name="Sackton T.B."/>
            <person name="Larracuente A.M."/>
            <person name="Singh N.D."/>
            <person name="Abad J.P."/>
            <person name="Abt D.N."/>
            <person name="Adryan B."/>
            <person name="Aguade M."/>
            <person name="Akashi H."/>
            <person name="Anderson W.W."/>
            <person name="Aquadro C.F."/>
            <person name="Ardell D.H."/>
            <person name="Arguello R."/>
            <person name="Artieri C.G."/>
            <person name="Barbash D.A."/>
            <person name="Barker D."/>
            <person name="Barsanti P."/>
            <person name="Batterham P."/>
            <person name="Batzoglou S."/>
            <person name="Begun D."/>
            <person name="Bhutkar A."/>
            <person name="Blanco E."/>
            <person name="Bosak S.A."/>
            <person name="Bradley R.K."/>
            <person name="Brand A.D."/>
            <person name="Brent M.R."/>
            <person name="Brooks A.N."/>
            <person name="Brown R.H."/>
            <person name="Butlin R.K."/>
            <person name="Caggese C."/>
            <person name="Calvi B.R."/>
            <person name="Bernardo de Carvalho A."/>
            <person name="Caspi A."/>
            <person name="Castrezana S."/>
            <person name="Celniker S.E."/>
            <person name="Chang J.L."/>
            <person name="Chapple C."/>
            <person name="Chatterji S."/>
            <person name="Chinwalla A."/>
            <person name="Civetta A."/>
            <person name="Clifton S.W."/>
            <person name="Comeron J.M."/>
            <person name="Costello J.C."/>
            <person name="Coyne J.A."/>
            <person name="Daub J."/>
            <person name="David R.G."/>
            <person name="Delcher A.L."/>
            <person name="Delehaunty K."/>
            <person name="Do C.B."/>
            <person name="Ebling H."/>
            <person name="Edwards K."/>
            <person name="Eickbush T."/>
            <person name="Evans J.D."/>
            <person name="Filipski A."/>
            <person name="Findeiss S."/>
            <person name="Freyhult E."/>
            <person name="Fulton L."/>
            <person name="Fulton R."/>
            <person name="Garcia A.C."/>
            <person name="Gardiner A."/>
            <person name="Garfield D.A."/>
            <person name="Garvin B.E."/>
            <person name="Gibson G."/>
            <person name="Gilbert D."/>
            <person name="Gnerre S."/>
            <person name="Godfrey J."/>
            <person name="Good R."/>
            <person name="Gotea V."/>
            <person name="Gravely B."/>
            <person name="Greenberg A.J."/>
            <person name="Griffiths-Jones S."/>
            <person name="Gross S."/>
            <person name="Guigo R."/>
            <person name="Gustafson E.A."/>
            <person name="Haerty W."/>
            <person name="Hahn M.W."/>
            <person name="Halligan D.L."/>
            <person name="Halpern A.L."/>
            <person name="Halter G.M."/>
            <person name="Han M.V."/>
            <person name="Heger A."/>
            <person name="Hillier L."/>
            <person name="Hinrichs A.S."/>
            <person name="Holmes I."/>
            <person name="Hoskins R.A."/>
            <person name="Hubisz M.J."/>
            <person name="Hultmark D."/>
            <person name="Huntley M.A."/>
            <person name="Jaffe D.B."/>
            <person name="Jagadeeshan S."/>
            <person name="Jeck W.R."/>
            <person name="Johnson J."/>
            <person name="Jones C.D."/>
            <person name="Jordan W.C."/>
            <person name="Karpen G.H."/>
            <person name="Kataoka E."/>
            <person name="Keightley P.D."/>
            <person name="Kheradpour P."/>
            <person name="Kirkness E.F."/>
            <person name="Koerich L.B."/>
            <person name="Kristiansen K."/>
            <person name="Kudrna D."/>
            <person name="Kulathinal R.J."/>
            <person name="Kumar S."/>
            <person name="Kwok R."/>
            <person name="Lander E."/>
            <person name="Langley C.H."/>
            <person name="Lapoint R."/>
            <person name="Lazzaro B.P."/>
            <person name="Lee S.J."/>
            <person name="Levesque L."/>
            <person name="Li R."/>
            <person name="Lin C.F."/>
            <person name="Lin M.F."/>
            <person name="Lindblad-Toh K."/>
            <person name="Llopart A."/>
            <person name="Long M."/>
            <person name="Low L."/>
            <person name="Lozovsky E."/>
            <person name="Lu J."/>
            <person name="Luo M."/>
            <person name="Machado C.A."/>
            <person name="Makalowski W."/>
            <person name="Marzo M."/>
            <person name="Matsuda M."/>
            <person name="Matzkin L."/>
            <person name="McAllister B."/>
            <person name="McBride C.S."/>
            <person name="McKernan B."/>
            <person name="McKernan K."/>
            <person name="Mendez-Lago M."/>
            <person name="Minx P."/>
            <person name="Mollenhauer M.U."/>
            <person name="Montooth K."/>
            <person name="Mount S.M."/>
            <person name="Mu X."/>
            <person name="Myers E."/>
            <person name="Negre B."/>
            <person name="Newfeld S."/>
            <person name="Nielsen R."/>
            <person name="Noor M.A."/>
            <person name="O'Grady P."/>
            <person name="Pachter L."/>
            <person name="Papaceit M."/>
            <person name="Parisi M.J."/>
            <person name="Parisi M."/>
            <person name="Parts L."/>
            <person name="Pedersen J.S."/>
            <person name="Pesole G."/>
            <person name="Phillippy A.M."/>
            <person name="Ponting C.P."/>
            <person name="Pop M."/>
            <person name="Porcelli D."/>
            <person name="Powell J.R."/>
            <person name="Prohaska S."/>
            <person name="Pruitt K."/>
            <person name="Puig M."/>
            <person name="Quesneville H."/>
            <person name="Ram K.R."/>
            <person name="Rand D."/>
            <person name="Rasmussen M.D."/>
            <person name="Reed L.K."/>
            <person name="Reenan R."/>
            <person name="Reily A."/>
            <person name="Remington K.A."/>
            <person name="Rieger T.T."/>
            <person name="Ritchie M.G."/>
            <person name="Robin C."/>
            <person name="Rogers Y.H."/>
            <person name="Rohde C."/>
            <person name="Rozas J."/>
            <person name="Rubenfield M.J."/>
            <person name="Ruiz A."/>
            <person name="Russo S."/>
            <person name="Salzberg S.L."/>
            <person name="Sanchez-Gracia A."/>
            <person name="Saranga D.J."/>
            <person name="Sato H."/>
            <person name="Schaeffer S.W."/>
            <person name="Schatz M.C."/>
            <person name="Schlenke T."/>
            <person name="Schwartz R."/>
            <person name="Segarra C."/>
            <person name="Singh R.S."/>
            <person name="Sirot L."/>
            <person name="Sirota M."/>
            <person name="Sisneros N.B."/>
            <person name="Smith C.D."/>
            <person name="Smith T.F."/>
            <person name="Spieth J."/>
            <person name="Stage D.E."/>
            <person name="Stark A."/>
            <person name="Stephan W."/>
            <person name="Strausberg R.L."/>
            <person name="Strempel S."/>
            <person name="Sturgill D."/>
            <person name="Sutton G."/>
            <person name="Sutton G.G."/>
            <person name="Tao W."/>
            <person name="Teichmann S."/>
            <person name="Tobari Y.N."/>
            <person name="Tomimura Y."/>
            <person name="Tsolas J.M."/>
            <person name="Valente V.L."/>
            <person name="Venter E."/>
            <person name="Venter J.C."/>
            <person name="Vicario S."/>
            <person name="Vieira F.G."/>
            <person name="Vilella A.J."/>
            <person name="Villasante A."/>
            <person name="Walenz B."/>
            <person name="Wang J."/>
            <person name="Wasserman M."/>
            <person name="Watts T."/>
            <person name="Wilson D."/>
            <person name="Wilson R.K."/>
            <person name="Wing R.A."/>
            <person name="Wolfner M.F."/>
            <person name="Wong A."/>
            <person name="Wong G.K."/>
            <person name="Wu C.I."/>
            <person name="Wu G."/>
            <person name="Yamamoto D."/>
            <person name="Yang H.P."/>
            <person name="Yang S.P."/>
            <person name="Yorke J.A."/>
            <person name="Yoshida K."/>
            <person name="Zdobnov E."/>
            <person name="Zhang P."/>
            <person name="Zhang Y."/>
            <person name="Zimin A.V."/>
            <person name="Baldwin J."/>
            <person name="Abdouelleil A."/>
            <person name="Abdulkadir J."/>
            <person name="Abebe A."/>
            <person name="Abera B."/>
            <person name="Abreu J."/>
            <person name="Acer S.C."/>
            <person name="Aftuck L."/>
            <person name="Alexander A."/>
            <person name="An P."/>
            <person name="Anderson E."/>
            <person name="Anderson S."/>
            <person name="Arachi H."/>
            <person name="Azer M."/>
            <person name="Bachantsang P."/>
            <person name="Barry A."/>
            <person name="Bayul T."/>
            <person name="Berlin A."/>
            <person name="Bessette D."/>
            <person name="Bloom T."/>
            <person name="Blye J."/>
            <person name="Boguslavskiy L."/>
            <person name="Bonnet C."/>
            <person name="Boukhgalter B."/>
            <person name="Bourzgui I."/>
            <person name="Brown A."/>
            <person name="Cahill P."/>
            <person name="Channer S."/>
            <person name="Cheshatsang Y."/>
            <person name="Chuda L."/>
            <person name="Citroen M."/>
            <person name="Collymore A."/>
            <person name="Cooke P."/>
            <person name="Costello M."/>
            <person name="D'Aco K."/>
            <person name="Daza R."/>
            <person name="De Haan G."/>
            <person name="DeGray S."/>
            <person name="DeMaso C."/>
            <person name="Dhargay N."/>
            <person name="Dooley K."/>
            <person name="Dooley E."/>
            <person name="Doricent M."/>
            <person name="Dorje P."/>
            <person name="Dorjee K."/>
            <person name="Dupes A."/>
            <person name="Elong R."/>
            <person name="Falk J."/>
            <person name="Farina A."/>
            <person name="Faro S."/>
            <person name="Ferguson D."/>
            <person name="Fisher S."/>
            <person name="Foley C.D."/>
            <person name="Franke A."/>
            <person name="Friedrich D."/>
            <person name="Gadbois L."/>
            <person name="Gearin G."/>
            <person name="Gearin C.R."/>
            <person name="Giannoukos G."/>
            <person name="Goode T."/>
            <person name="Graham J."/>
            <person name="Grandbois E."/>
            <person name="Grewal S."/>
            <person name="Gyaltsen K."/>
            <person name="Hafez N."/>
            <person name="Hagos B."/>
            <person name="Hall J."/>
            <person name="Henson C."/>
            <person name="Hollinger A."/>
            <person name="Honan T."/>
            <person name="Huard M.D."/>
            <person name="Hughes L."/>
            <person name="Hurhula B."/>
            <person name="Husby M.E."/>
            <person name="Kamat A."/>
            <person name="Kanga B."/>
            <person name="Kashin S."/>
            <person name="Khazanovich D."/>
            <person name="Kisner P."/>
            <person name="Lance K."/>
            <person name="Lara M."/>
            <person name="Lee W."/>
            <person name="Lennon N."/>
            <person name="Letendre F."/>
            <person name="LeVine R."/>
            <person name="Lipovsky A."/>
            <person name="Liu X."/>
            <person name="Liu J."/>
            <person name="Liu S."/>
            <person name="Lokyitsang T."/>
            <person name="Lokyitsang Y."/>
            <person name="Lubonja R."/>
            <person name="Lui A."/>
            <person name="MacDonald P."/>
            <person name="Magnisalis V."/>
            <person name="Maru K."/>
            <person name="Matthews C."/>
            <person name="McCusker W."/>
            <person name="McDonough S."/>
            <person name="Mehta T."/>
            <person name="Meldrim J."/>
            <person name="Meneus L."/>
            <person name="Mihai O."/>
            <person name="Mihalev A."/>
            <person name="Mihova T."/>
            <person name="Mittelman R."/>
            <person name="Mlenga V."/>
            <person name="Montmayeur A."/>
            <person name="Mulrain L."/>
            <person name="Navidi A."/>
            <person name="Naylor J."/>
            <person name="Negash T."/>
            <person name="Nguyen T."/>
            <person name="Nguyen N."/>
            <person name="Nicol R."/>
            <person name="Norbu C."/>
            <person name="Norbu N."/>
            <person name="Novod N."/>
            <person name="O'Neill B."/>
            <person name="Osman S."/>
            <person name="Markiewicz E."/>
            <person name="Oyono O.L."/>
            <person name="Patti C."/>
            <person name="Phunkhang P."/>
            <person name="Pierre F."/>
            <person name="Priest M."/>
            <person name="Raghuraman S."/>
            <person name="Rege F."/>
            <person name="Reyes R."/>
            <person name="Rise C."/>
            <person name="Rogov P."/>
            <person name="Ross K."/>
            <person name="Ryan E."/>
            <person name="Settipalli S."/>
            <person name="Shea T."/>
            <person name="Sherpa N."/>
            <person name="Shi L."/>
            <person name="Shih D."/>
            <person name="Sparrow T."/>
            <person name="Spaulding J."/>
            <person name="Stalker J."/>
            <person name="Stange-Thomann N."/>
            <person name="Stavropoulos S."/>
            <person name="Stone C."/>
            <person name="Strader C."/>
            <person name="Tesfaye S."/>
            <person name="Thomson T."/>
            <person name="Thoulutsang Y."/>
            <person name="Thoulutsang D."/>
            <person name="Topham K."/>
            <person name="Topping I."/>
            <person name="Tsamla T."/>
            <person name="Vassiliev H."/>
            <person name="Vo A."/>
            <person name="Wangchuk T."/>
            <person name="Wangdi T."/>
            <person name="Weiand M."/>
            <person name="Wilkinson J."/>
            <person name="Wilson A."/>
            <person name="Yadav S."/>
            <person name="Young G."/>
            <person name="Yu Q."/>
            <person name="Zembek L."/>
            <person name="Zhong D."/>
            <person name="Zimmer A."/>
            <person name="Zwirko Z."/>
            <person name="Jaffe D.B."/>
            <person name="Alvarez P."/>
            <person name="Brockman W."/>
            <person name="Butler J."/>
            <person name="Chin C."/>
            <person name="Gnerre S."/>
            <person name="Grabherr M."/>
            <person name="Kleber M."/>
            <person name="Mauceli E."/>
            <person name="MacCallum I."/>
        </authorList>
    </citation>
    <scope>NUCLEOTIDE SEQUENCE [LARGE SCALE GENOMIC DNA]</scope>
    <source>
        <strain evidence="3">Tucson 15287-2541.00</strain>
    </source>
</reference>
<gene>
    <name evidence="2" type="primary">Dgri\GH24337</name>
    <name evidence="2" type="ORF">Dgri_GH24337</name>
</gene>
<keyword evidence="1" id="KW-0732">Signal</keyword>
<sequence>MRCHIILAVVFAMALLAPLIQAAPAESQELSEAEALAAAGQPAYAEQPVEVVDEADTSGSVESAEPKAEISNDYYIDVNDYKRPPKPWWW</sequence>
<dbReference type="HOGENOM" id="CLU_2415591_0_0_1"/>
<feature type="signal peptide" evidence="1">
    <location>
        <begin position="1"/>
        <end position="22"/>
    </location>
</feature>
<evidence type="ECO:0000256" key="1">
    <source>
        <dbReference type="SAM" id="SignalP"/>
    </source>
</evidence>
<accession>B4JMG4</accession>